<gene>
    <name evidence="1" type="ORF">SLNSH_12910</name>
</gene>
<reference evidence="2" key="1">
    <citation type="submission" date="2018-03" db="EMBL/GenBank/DDBJ databases">
        <authorList>
            <person name="Sun L."/>
            <person name="Liu H."/>
            <person name="Chen W."/>
            <person name="Huang K."/>
            <person name="Liu W."/>
            <person name="Gao X."/>
        </authorList>
    </citation>
    <scope>NUCLEOTIDE SEQUENCE [LARGE SCALE GENOMIC DNA]</scope>
    <source>
        <strain evidence="2">SH9</strain>
    </source>
</reference>
<evidence type="ECO:0000313" key="1">
    <source>
        <dbReference type="EMBL" id="PSC04666.1"/>
    </source>
</evidence>
<dbReference type="Proteomes" id="UP000239772">
    <property type="component" value="Unassembled WGS sequence"/>
</dbReference>
<sequence length="175" mass="18467">MISVLIPLLDDEPALLDTIAALAPAVAEGVVRDLWLATPLTDGYAATVADAAGCGLVEAAGTRVEMLARASREARSPWSLVLEPGLVPTGGWMAEAAEFVSRAEDDRAAVFTLAPRGGRSRLIAALANWQASLLGRGRPEQGLIVSTARLVKRQAPPRAVRLASLVVDRRVRARA</sequence>
<dbReference type="EMBL" id="PVZS01000012">
    <property type="protein sequence ID" value="PSC04666.1"/>
    <property type="molecule type" value="Genomic_DNA"/>
</dbReference>
<accession>A0A2T1HSQ2</accession>
<keyword evidence="2" id="KW-1185">Reference proteome</keyword>
<proteinExistence type="predicted"/>
<dbReference type="OrthoDB" id="9811214at2"/>
<comment type="caution">
    <text evidence="1">The sequence shown here is derived from an EMBL/GenBank/DDBJ whole genome shotgun (WGS) entry which is preliminary data.</text>
</comment>
<protein>
    <submittedName>
        <fullName evidence="1">Glycosyltransferase</fullName>
    </submittedName>
</protein>
<name>A0A2T1HSQ2_9HYPH</name>
<dbReference type="RefSeq" id="WP_106337411.1">
    <property type="nucleotide sequence ID" value="NZ_PVZS01000012.1"/>
</dbReference>
<dbReference type="GO" id="GO:0016740">
    <property type="term" value="F:transferase activity"/>
    <property type="evidence" value="ECO:0007669"/>
    <property type="project" value="UniProtKB-KW"/>
</dbReference>
<dbReference type="AlphaFoldDB" id="A0A2T1HSQ2"/>
<keyword evidence="1" id="KW-0808">Transferase</keyword>
<organism evidence="1 2">
    <name type="scientific">Alsobacter soli</name>
    <dbReference type="NCBI Taxonomy" id="2109933"/>
    <lineage>
        <taxon>Bacteria</taxon>
        <taxon>Pseudomonadati</taxon>
        <taxon>Pseudomonadota</taxon>
        <taxon>Alphaproteobacteria</taxon>
        <taxon>Hyphomicrobiales</taxon>
        <taxon>Alsobacteraceae</taxon>
        <taxon>Alsobacter</taxon>
    </lineage>
</organism>
<evidence type="ECO:0000313" key="2">
    <source>
        <dbReference type="Proteomes" id="UP000239772"/>
    </source>
</evidence>